<dbReference type="AlphaFoldDB" id="A0A165FND7"/>
<evidence type="ECO:0000313" key="7">
    <source>
        <dbReference type="EMBL" id="KZT56986.1"/>
    </source>
</evidence>
<dbReference type="InterPro" id="IPR005120">
    <property type="entry name" value="UPF3_dom"/>
</dbReference>
<evidence type="ECO:0000256" key="3">
    <source>
        <dbReference type="ARBA" id="ARBA00023161"/>
    </source>
</evidence>
<dbReference type="GO" id="GO:0005737">
    <property type="term" value="C:cytoplasm"/>
    <property type="evidence" value="ECO:0007669"/>
    <property type="project" value="TreeGrafter"/>
</dbReference>
<keyword evidence="4" id="KW-0539">Nucleus</keyword>
<dbReference type="InParanoid" id="A0A165FND7"/>
<evidence type="ECO:0000256" key="1">
    <source>
        <dbReference type="ARBA" id="ARBA00004123"/>
    </source>
</evidence>
<name>A0A165FND7_9BASI</name>
<feature type="compositionally biased region" description="Low complexity" evidence="5">
    <location>
        <begin position="370"/>
        <end position="380"/>
    </location>
</feature>
<dbReference type="InterPro" id="IPR035979">
    <property type="entry name" value="RBD_domain_sf"/>
</dbReference>
<evidence type="ECO:0000256" key="4">
    <source>
        <dbReference type="ARBA" id="ARBA00023242"/>
    </source>
</evidence>
<evidence type="ECO:0000256" key="5">
    <source>
        <dbReference type="SAM" id="MobiDB-lite"/>
    </source>
</evidence>
<feature type="compositionally biased region" description="Gly residues" evidence="5">
    <location>
        <begin position="328"/>
        <end position="341"/>
    </location>
</feature>
<feature type="region of interest" description="Disordered" evidence="5">
    <location>
        <begin position="235"/>
        <end position="474"/>
    </location>
</feature>
<dbReference type="Proteomes" id="UP000076842">
    <property type="component" value="Unassembled WGS sequence"/>
</dbReference>
<dbReference type="CDD" id="cd12455">
    <property type="entry name" value="RRM_like_Smg4_UPF3"/>
    <property type="match status" value="1"/>
</dbReference>
<feature type="compositionally biased region" description="Low complexity" evidence="5">
    <location>
        <begin position="1"/>
        <end position="16"/>
    </location>
</feature>
<proteinExistence type="inferred from homology"/>
<keyword evidence="8" id="KW-1185">Reference proteome</keyword>
<accession>A0A165FND7</accession>
<sequence>MATPSSPAAPTTAPIKAPKKRKGQEPSAARLKVIVRRLPPNLPEAIFWKSVEPWVSEESIAWRTFYPGKVKPKLERENVPSRAYIMFKTPEQVAQFSGGYNGHVFRDKQGHESQAVVEFAPYQKAPGINVKPDARQGTIEQDPDFLSFLNNLNAPVEHESLASLEKGTAQAPEREVAVSPLIAALIQQKKSSKAAKAAKAAVQAPTVASRQAAAVASQQAALQAAQEEKSLYSRRLPGEAGPSNEQPKSKKNKGNPEVPAGDEPARKRPVVGQMRQFEAALGAAVNPGGQPRKERTPSSSQAPAASISQPAQPSGSPAPGKSKKAKGKGGGQAAQGGGGGPSQPQGGSQPRAEPGQGSRGRGRGRGGGPTPQAQTTPAPGMIQIASRPQPQAGGGGISRIDQQQPNQPLYGSSGRASVSGQAPIGAGEGGGSDGRPVRNAAAQQMMERLRTGPPARGRGRGSGGRGGAPGAGTS</sequence>
<dbReference type="GO" id="GO:0000184">
    <property type="term" value="P:nuclear-transcribed mRNA catabolic process, nonsense-mediated decay"/>
    <property type="evidence" value="ECO:0007669"/>
    <property type="project" value="UniProtKB-KW"/>
</dbReference>
<protein>
    <recommendedName>
        <fullName evidence="6">UPF3 domain-containing protein</fullName>
    </recommendedName>
</protein>
<feature type="domain" description="UPF3" evidence="6">
    <location>
        <begin position="30"/>
        <end position="190"/>
    </location>
</feature>
<dbReference type="SUPFAM" id="SSF54928">
    <property type="entry name" value="RNA-binding domain, RBD"/>
    <property type="match status" value="1"/>
</dbReference>
<dbReference type="InterPro" id="IPR012677">
    <property type="entry name" value="Nucleotide-bd_a/b_plait_sf"/>
</dbReference>
<dbReference type="OrthoDB" id="18087at2759"/>
<dbReference type="STRING" id="1353952.A0A165FND7"/>
<dbReference type="GO" id="GO:0045727">
    <property type="term" value="P:positive regulation of translation"/>
    <property type="evidence" value="ECO:0007669"/>
    <property type="project" value="TreeGrafter"/>
</dbReference>
<dbReference type="PANTHER" id="PTHR13112:SF0">
    <property type="entry name" value="FI21285P1"/>
    <property type="match status" value="1"/>
</dbReference>
<feature type="compositionally biased region" description="Gly residues" evidence="5">
    <location>
        <begin position="460"/>
        <end position="474"/>
    </location>
</feature>
<dbReference type="Pfam" id="PF03467">
    <property type="entry name" value="Smg4_UPF3"/>
    <property type="match status" value="1"/>
</dbReference>
<keyword evidence="3" id="KW-0866">Nonsense-mediated mRNA decay</keyword>
<reference evidence="7 8" key="1">
    <citation type="journal article" date="2016" name="Mol. Biol. Evol.">
        <title>Comparative Genomics of Early-Diverging Mushroom-Forming Fungi Provides Insights into the Origins of Lignocellulose Decay Capabilities.</title>
        <authorList>
            <person name="Nagy L.G."/>
            <person name="Riley R."/>
            <person name="Tritt A."/>
            <person name="Adam C."/>
            <person name="Daum C."/>
            <person name="Floudas D."/>
            <person name="Sun H."/>
            <person name="Yadav J.S."/>
            <person name="Pangilinan J."/>
            <person name="Larsson K.H."/>
            <person name="Matsuura K."/>
            <person name="Barry K."/>
            <person name="Labutti K."/>
            <person name="Kuo R."/>
            <person name="Ohm R.A."/>
            <person name="Bhattacharya S.S."/>
            <person name="Shirouzu T."/>
            <person name="Yoshinaga Y."/>
            <person name="Martin F.M."/>
            <person name="Grigoriev I.V."/>
            <person name="Hibbett D.S."/>
        </authorList>
    </citation>
    <scope>NUCLEOTIDE SEQUENCE [LARGE SCALE GENOMIC DNA]</scope>
    <source>
        <strain evidence="7 8">HHB12733</strain>
    </source>
</reference>
<dbReference type="Gene3D" id="3.30.70.330">
    <property type="match status" value="1"/>
</dbReference>
<dbReference type="InterPro" id="IPR039722">
    <property type="entry name" value="Upf3"/>
</dbReference>
<feature type="compositionally biased region" description="Low complexity" evidence="5">
    <location>
        <begin position="342"/>
        <end position="356"/>
    </location>
</feature>
<feature type="compositionally biased region" description="Low complexity" evidence="5">
    <location>
        <begin position="297"/>
        <end position="320"/>
    </location>
</feature>
<feature type="region of interest" description="Disordered" evidence="5">
    <location>
        <begin position="1"/>
        <end position="28"/>
    </location>
</feature>
<dbReference type="EMBL" id="KV423969">
    <property type="protein sequence ID" value="KZT56986.1"/>
    <property type="molecule type" value="Genomic_DNA"/>
</dbReference>
<evidence type="ECO:0000313" key="8">
    <source>
        <dbReference type="Proteomes" id="UP000076842"/>
    </source>
</evidence>
<comment type="subcellular location">
    <subcellularLocation>
        <location evidence="1">Nucleus</location>
    </subcellularLocation>
</comment>
<feature type="compositionally biased region" description="Polar residues" evidence="5">
    <location>
        <begin position="400"/>
        <end position="419"/>
    </location>
</feature>
<dbReference type="PANTHER" id="PTHR13112">
    <property type="entry name" value="UPF3 REGULATOR OF NONSENSE TRANSCRIPTS-LIKE PROTEIN"/>
    <property type="match status" value="1"/>
</dbReference>
<dbReference type="GO" id="GO:0005730">
    <property type="term" value="C:nucleolus"/>
    <property type="evidence" value="ECO:0007669"/>
    <property type="project" value="TreeGrafter"/>
</dbReference>
<dbReference type="GO" id="GO:0003729">
    <property type="term" value="F:mRNA binding"/>
    <property type="evidence" value="ECO:0007669"/>
    <property type="project" value="TreeGrafter"/>
</dbReference>
<gene>
    <name evidence="7" type="ORF">CALCODRAFT_470248</name>
</gene>
<organism evidence="7 8">
    <name type="scientific">Calocera cornea HHB12733</name>
    <dbReference type="NCBI Taxonomy" id="1353952"/>
    <lineage>
        <taxon>Eukaryota</taxon>
        <taxon>Fungi</taxon>
        <taxon>Dikarya</taxon>
        <taxon>Basidiomycota</taxon>
        <taxon>Agaricomycotina</taxon>
        <taxon>Dacrymycetes</taxon>
        <taxon>Dacrymycetales</taxon>
        <taxon>Dacrymycetaceae</taxon>
        <taxon>Calocera</taxon>
    </lineage>
</organism>
<evidence type="ECO:0000259" key="6">
    <source>
        <dbReference type="Pfam" id="PF03467"/>
    </source>
</evidence>
<evidence type="ECO:0000256" key="2">
    <source>
        <dbReference type="ARBA" id="ARBA00005991"/>
    </source>
</evidence>
<comment type="similarity">
    <text evidence="2">Belongs to the RENT3 family.</text>
</comment>